<protein>
    <submittedName>
        <fullName evidence="9">Uncharacterized protein LOC103516620 isoform X1</fullName>
    </submittedName>
    <submittedName>
        <fullName evidence="8">Uncharacterized protein LOC103516620 isoform X2</fullName>
    </submittedName>
</protein>
<dbReference type="RefSeq" id="XP_008479816.1">
    <property type="nucleotide sequence ID" value="XM_008481594.3"/>
</dbReference>
<feature type="compositionally biased region" description="Polar residues" evidence="5">
    <location>
        <begin position="18"/>
        <end position="48"/>
    </location>
</feature>
<feature type="transmembrane region" description="Helical" evidence="6">
    <location>
        <begin position="326"/>
        <end position="349"/>
    </location>
</feature>
<evidence type="ECO:0000313" key="7">
    <source>
        <dbReference type="Proteomes" id="UP000079169"/>
    </source>
</evidence>
<organism evidence="7 8">
    <name type="scientific">Diaphorina citri</name>
    <name type="common">Asian citrus psyllid</name>
    <dbReference type="NCBI Taxonomy" id="121845"/>
    <lineage>
        <taxon>Eukaryota</taxon>
        <taxon>Metazoa</taxon>
        <taxon>Ecdysozoa</taxon>
        <taxon>Arthropoda</taxon>
        <taxon>Hexapoda</taxon>
        <taxon>Insecta</taxon>
        <taxon>Pterygota</taxon>
        <taxon>Neoptera</taxon>
        <taxon>Paraneoptera</taxon>
        <taxon>Hemiptera</taxon>
        <taxon>Sternorrhyncha</taxon>
        <taxon>Psylloidea</taxon>
        <taxon>Psyllidae</taxon>
        <taxon>Diaphorininae</taxon>
        <taxon>Diaphorina</taxon>
    </lineage>
</organism>
<name>A0A1S3DDY5_DIACI</name>
<dbReference type="GeneID" id="103516620"/>
<feature type="transmembrane region" description="Helical" evidence="6">
    <location>
        <begin position="293"/>
        <end position="314"/>
    </location>
</feature>
<evidence type="ECO:0000313" key="8">
    <source>
        <dbReference type="RefSeq" id="XP_008479816.1"/>
    </source>
</evidence>
<evidence type="ECO:0000256" key="4">
    <source>
        <dbReference type="ARBA" id="ARBA00023136"/>
    </source>
</evidence>
<dbReference type="KEGG" id="dci:103516620"/>
<dbReference type="AlphaFoldDB" id="A0A1S3DDY5"/>
<reference evidence="8 9" key="1">
    <citation type="submission" date="2025-04" db="UniProtKB">
        <authorList>
            <consortium name="RefSeq"/>
        </authorList>
    </citation>
    <scope>IDENTIFICATION</scope>
</reference>
<dbReference type="InterPro" id="IPR036259">
    <property type="entry name" value="MFS_trans_sf"/>
</dbReference>
<evidence type="ECO:0000256" key="3">
    <source>
        <dbReference type="ARBA" id="ARBA00022989"/>
    </source>
</evidence>
<comment type="subcellular location">
    <subcellularLocation>
        <location evidence="1">Membrane</location>
        <topology evidence="1">Multi-pass membrane protein</topology>
    </subcellularLocation>
</comment>
<keyword evidence="7" id="KW-1185">Reference proteome</keyword>
<evidence type="ECO:0000256" key="2">
    <source>
        <dbReference type="ARBA" id="ARBA00022692"/>
    </source>
</evidence>
<dbReference type="GO" id="GO:0016020">
    <property type="term" value="C:membrane"/>
    <property type="evidence" value="ECO:0007669"/>
    <property type="project" value="UniProtKB-SubCell"/>
</dbReference>
<keyword evidence="2 6" id="KW-0812">Transmembrane</keyword>
<gene>
    <name evidence="8 9" type="primary">LOC103516620</name>
</gene>
<feature type="region of interest" description="Disordered" evidence="5">
    <location>
        <begin position="108"/>
        <end position="148"/>
    </location>
</feature>
<dbReference type="PANTHER" id="PTHR23507:SF1">
    <property type="entry name" value="FI18259P1-RELATED"/>
    <property type="match status" value="1"/>
</dbReference>
<evidence type="ECO:0000256" key="5">
    <source>
        <dbReference type="SAM" id="MobiDB-lite"/>
    </source>
</evidence>
<dbReference type="GO" id="GO:0022857">
    <property type="term" value="F:transmembrane transporter activity"/>
    <property type="evidence" value="ECO:0007669"/>
    <property type="project" value="TreeGrafter"/>
</dbReference>
<evidence type="ECO:0000256" key="1">
    <source>
        <dbReference type="ARBA" id="ARBA00004141"/>
    </source>
</evidence>
<accession>A0A1S3DDY5</accession>
<keyword evidence="3 6" id="KW-1133">Transmembrane helix</keyword>
<dbReference type="PANTHER" id="PTHR23507">
    <property type="entry name" value="ZGC:174356"/>
    <property type="match status" value="1"/>
</dbReference>
<dbReference type="RefSeq" id="XP_026684763.1">
    <property type="nucleotide sequence ID" value="XM_026828962.1"/>
</dbReference>
<evidence type="ECO:0000256" key="6">
    <source>
        <dbReference type="SAM" id="Phobius"/>
    </source>
</evidence>
<feature type="region of interest" description="Disordered" evidence="5">
    <location>
        <begin position="1"/>
        <end position="48"/>
    </location>
</feature>
<feature type="transmembrane region" description="Helical" evidence="6">
    <location>
        <begin position="199"/>
        <end position="224"/>
    </location>
</feature>
<dbReference type="Proteomes" id="UP000079169">
    <property type="component" value="Unplaced"/>
</dbReference>
<keyword evidence="4 6" id="KW-0472">Membrane</keyword>
<dbReference type="PaxDb" id="121845-A0A1S3DDY5"/>
<sequence length="400" mass="44077">MKGNDLKAMVDVPEGGRYNSSYVPENEGTCSDQGHISNSGDNPRVHNVQTGIANRGSEVIAGVADSGNKTAHVQDTNNSDKSISRHLRDLDADIDKITVTLDHGILPNSNHLEGTSDSDRHRTGVDSKGGLTNVHNGIHRRNDSRSYGGCDRQIRSGQDSTSGYQGTSFLSKTFKPLFNLCVNNFKVLVKPRDNYRTTITLLMTLTSVVLSSSLIGEYSLLYYYVRAKFGWTEKDYGEYAAYKAWAATVGVMFAVGVLGKLCKVKDTTIGLLACVSDMLECIFYMFVNTPVLMYVVPLVDMFHGAAFTVSVSTVTKEIDLTELSSVLLAQNLLTSFAPIVVTNLYMMVYRHTVDVWPAAFFALGAALSIPAFISFITVKKLHRRRRLSPSREQQQDTVNN</sequence>
<proteinExistence type="predicted"/>
<feature type="transmembrane region" description="Helical" evidence="6">
    <location>
        <begin position="355"/>
        <end position="378"/>
    </location>
</feature>
<feature type="transmembrane region" description="Helical" evidence="6">
    <location>
        <begin position="269"/>
        <end position="287"/>
    </location>
</feature>
<evidence type="ECO:0000313" key="9">
    <source>
        <dbReference type="RefSeq" id="XP_026684763.1"/>
    </source>
</evidence>
<dbReference type="Gene3D" id="1.20.1250.20">
    <property type="entry name" value="MFS general substrate transporter like domains"/>
    <property type="match status" value="1"/>
</dbReference>
<dbReference type="SUPFAM" id="SSF103473">
    <property type="entry name" value="MFS general substrate transporter"/>
    <property type="match status" value="1"/>
</dbReference>
<feature type="transmembrane region" description="Helical" evidence="6">
    <location>
        <begin position="244"/>
        <end position="262"/>
    </location>
</feature>